<evidence type="ECO:0000313" key="3">
    <source>
        <dbReference type="Proteomes" id="UP001295423"/>
    </source>
</evidence>
<proteinExistence type="predicted"/>
<evidence type="ECO:0000313" key="2">
    <source>
        <dbReference type="EMBL" id="CAJ1936527.1"/>
    </source>
</evidence>
<dbReference type="EMBL" id="CAKOGP040000557">
    <property type="protein sequence ID" value="CAJ1936527.1"/>
    <property type="molecule type" value="Genomic_DNA"/>
</dbReference>
<organism evidence="2 3">
    <name type="scientific">Cylindrotheca closterium</name>
    <dbReference type="NCBI Taxonomy" id="2856"/>
    <lineage>
        <taxon>Eukaryota</taxon>
        <taxon>Sar</taxon>
        <taxon>Stramenopiles</taxon>
        <taxon>Ochrophyta</taxon>
        <taxon>Bacillariophyta</taxon>
        <taxon>Bacillariophyceae</taxon>
        <taxon>Bacillariophycidae</taxon>
        <taxon>Bacillariales</taxon>
        <taxon>Bacillariaceae</taxon>
        <taxon>Cylindrotheca</taxon>
    </lineage>
</organism>
<gene>
    <name evidence="2" type="ORF">CYCCA115_LOCUS5236</name>
</gene>
<comment type="caution">
    <text evidence="2">The sequence shown here is derived from an EMBL/GenBank/DDBJ whole genome shotgun (WGS) entry which is preliminary data.</text>
</comment>
<evidence type="ECO:0000256" key="1">
    <source>
        <dbReference type="SAM" id="MobiDB-lite"/>
    </source>
</evidence>
<dbReference type="Proteomes" id="UP001295423">
    <property type="component" value="Unassembled WGS sequence"/>
</dbReference>
<sequence length="260" mass="27758">MPDEALDFGTTVMVMQITCKAPGCVPLETAIIIVFPQSPEELIPDLPESKDGGSYKTKILKPMAEVTKDDVLDSLPSQFTGGRRTMEKLCIGARDVMLAQITQLFGEESDSTVGDRKAMAEYMQLCLQQYIDNGCKPPPLGVPVAMIPSKAQKGGVTIDAQTDTKETGKAPIGAKSAGGAEEEVQEEMANLSASSTTTTTVTSARASAVRHSNRVNNSINPTRSISNLFNREHAPGIRQPGCPCCDPDNPNGIMGQMLNI</sequence>
<feature type="region of interest" description="Disordered" evidence="1">
    <location>
        <begin position="155"/>
        <end position="180"/>
    </location>
</feature>
<reference evidence="2" key="1">
    <citation type="submission" date="2023-08" db="EMBL/GenBank/DDBJ databases">
        <authorList>
            <person name="Audoor S."/>
            <person name="Bilcke G."/>
        </authorList>
    </citation>
    <scope>NUCLEOTIDE SEQUENCE</scope>
</reference>
<accession>A0AAD2CJK7</accession>
<protein>
    <submittedName>
        <fullName evidence="2">Uncharacterized protein</fullName>
    </submittedName>
</protein>
<dbReference type="AlphaFoldDB" id="A0AAD2CJK7"/>
<keyword evidence="3" id="KW-1185">Reference proteome</keyword>
<name>A0AAD2CJK7_9STRA</name>